<dbReference type="Pfam" id="PF01722">
    <property type="entry name" value="BolA"/>
    <property type="match status" value="1"/>
</dbReference>
<evidence type="ECO:0000313" key="5">
    <source>
        <dbReference type="Proteomes" id="UP000502608"/>
    </source>
</evidence>
<keyword evidence="5" id="KW-1185">Reference proteome</keyword>
<dbReference type="KEGG" id="saes:HBH39_04020"/>
<dbReference type="InterPro" id="IPR050961">
    <property type="entry name" value="BolA/IbaG_stress_morph_reg"/>
</dbReference>
<comment type="similarity">
    <text evidence="1 3">Belongs to the BolA/IbaG family.</text>
</comment>
<accession>A0A6G9QI81</accession>
<sequence length="104" mass="11672">MSVTDMSVAQIITDKLNQFFTPSHLEVINESNRHHVPPNSETHFKVIVVSDKFDGQRPLARHREVNTVLAGELANGVHALSINTYTPAEWQQVEEVPRTPNCKG</sequence>
<organism evidence="4 5">
    <name type="scientific">Shewanella aestuarii</name>
    <dbReference type="NCBI Taxonomy" id="1028752"/>
    <lineage>
        <taxon>Bacteria</taxon>
        <taxon>Pseudomonadati</taxon>
        <taxon>Pseudomonadota</taxon>
        <taxon>Gammaproteobacteria</taxon>
        <taxon>Alteromonadales</taxon>
        <taxon>Shewanellaceae</taxon>
        <taxon>Shewanella</taxon>
    </lineage>
</organism>
<dbReference type="Proteomes" id="UP000502608">
    <property type="component" value="Chromosome"/>
</dbReference>
<dbReference type="PANTHER" id="PTHR46229">
    <property type="entry name" value="BOLA TRANSCRIPTION REGULATOR"/>
    <property type="match status" value="1"/>
</dbReference>
<proteinExistence type="inferred from homology"/>
<dbReference type="InterPro" id="IPR036065">
    <property type="entry name" value="BolA-like_sf"/>
</dbReference>
<reference evidence="4 5" key="1">
    <citation type="submission" date="2020-03" db="EMBL/GenBank/DDBJ databases">
        <title>Complete genome sequence of Shewanella sp.</title>
        <authorList>
            <person name="Kim Y.-S."/>
            <person name="Kim S.-J."/>
            <person name="Jung H.-K."/>
            <person name="Kim K.-H."/>
        </authorList>
    </citation>
    <scope>NUCLEOTIDE SEQUENCE [LARGE SCALE GENOMIC DNA]</scope>
    <source>
        <strain evidence="4 5">PN3F2</strain>
    </source>
</reference>
<dbReference type="Gene3D" id="3.30.300.90">
    <property type="entry name" value="BolA-like"/>
    <property type="match status" value="1"/>
</dbReference>
<dbReference type="AlphaFoldDB" id="A0A6G9QI81"/>
<dbReference type="InterPro" id="IPR002634">
    <property type="entry name" value="BolA"/>
</dbReference>
<dbReference type="PIRSF" id="PIRSF003113">
    <property type="entry name" value="BolA"/>
    <property type="match status" value="1"/>
</dbReference>
<evidence type="ECO:0000256" key="3">
    <source>
        <dbReference type="RuleBase" id="RU003860"/>
    </source>
</evidence>
<dbReference type="SUPFAM" id="SSF82657">
    <property type="entry name" value="BolA-like"/>
    <property type="match status" value="1"/>
</dbReference>
<gene>
    <name evidence="4" type="ORF">HBH39_04020</name>
</gene>
<dbReference type="GO" id="GO:0005829">
    <property type="term" value="C:cytosol"/>
    <property type="evidence" value="ECO:0007669"/>
    <property type="project" value="TreeGrafter"/>
</dbReference>
<evidence type="ECO:0000256" key="1">
    <source>
        <dbReference type="ARBA" id="ARBA00005578"/>
    </source>
</evidence>
<dbReference type="PANTHER" id="PTHR46229:SF2">
    <property type="entry name" value="BOLA-LIKE PROTEIN 1"/>
    <property type="match status" value="1"/>
</dbReference>
<evidence type="ECO:0000313" key="4">
    <source>
        <dbReference type="EMBL" id="QIR13767.1"/>
    </source>
</evidence>
<dbReference type="RefSeq" id="WP_167675823.1">
    <property type="nucleotide sequence ID" value="NZ_CP050313.1"/>
</dbReference>
<dbReference type="FunFam" id="3.30.300.90:FF:000001">
    <property type="entry name" value="Transcriptional regulator BolA"/>
    <property type="match status" value="1"/>
</dbReference>
<dbReference type="EMBL" id="CP050313">
    <property type="protein sequence ID" value="QIR13767.1"/>
    <property type="molecule type" value="Genomic_DNA"/>
</dbReference>
<evidence type="ECO:0000256" key="2">
    <source>
        <dbReference type="ARBA" id="ARBA00074073"/>
    </source>
</evidence>
<dbReference type="GO" id="GO:1990229">
    <property type="term" value="C:iron-sulfur cluster assembly complex"/>
    <property type="evidence" value="ECO:0007669"/>
    <property type="project" value="UniProtKB-ARBA"/>
</dbReference>
<dbReference type="GO" id="GO:0006351">
    <property type="term" value="P:DNA-templated transcription"/>
    <property type="evidence" value="ECO:0007669"/>
    <property type="project" value="TreeGrafter"/>
</dbReference>
<name>A0A6G9QI81_9GAMM</name>
<protein>
    <recommendedName>
        <fullName evidence="2">DNA-binding transcriptional regulator BolA</fullName>
    </recommendedName>
</protein>